<keyword evidence="1" id="KW-0812">Transmembrane</keyword>
<feature type="chain" id="PRO_5046262683" description="VPLPA-CTERM sorting domain-containing protein" evidence="2">
    <location>
        <begin position="23"/>
        <end position="190"/>
    </location>
</feature>
<evidence type="ECO:0000313" key="4">
    <source>
        <dbReference type="Proteomes" id="UP000838100"/>
    </source>
</evidence>
<dbReference type="InterPro" id="IPR013424">
    <property type="entry name" value="Ice-binding_C"/>
</dbReference>
<keyword evidence="2" id="KW-0732">Signal</keyword>
<name>A0ABN8EJ41_9GAMM</name>
<accession>A0ABN8EJ41</accession>
<dbReference type="RefSeq" id="WP_237443558.1">
    <property type="nucleotide sequence ID" value="NZ_CAKLPX010000001.1"/>
</dbReference>
<dbReference type="InterPro" id="IPR022472">
    <property type="entry name" value="VPLPA-CTERM"/>
</dbReference>
<dbReference type="NCBIfam" id="TIGR03370">
    <property type="entry name" value="VPLPA-CTERM"/>
    <property type="match status" value="1"/>
</dbReference>
<dbReference type="Proteomes" id="UP000838100">
    <property type="component" value="Unassembled WGS sequence"/>
</dbReference>
<protein>
    <recommendedName>
        <fullName evidence="5">VPLPA-CTERM sorting domain-containing protein</fullName>
    </recommendedName>
</protein>
<feature type="signal peptide" evidence="2">
    <location>
        <begin position="1"/>
        <end position="22"/>
    </location>
</feature>
<keyword evidence="4" id="KW-1185">Reference proteome</keyword>
<evidence type="ECO:0000256" key="1">
    <source>
        <dbReference type="SAM" id="Phobius"/>
    </source>
</evidence>
<organism evidence="3 4">
    <name type="scientific">Sinobacterium norvegicum</name>
    <dbReference type="NCBI Taxonomy" id="1641715"/>
    <lineage>
        <taxon>Bacteria</taxon>
        <taxon>Pseudomonadati</taxon>
        <taxon>Pseudomonadota</taxon>
        <taxon>Gammaproteobacteria</taxon>
        <taxon>Cellvibrionales</taxon>
        <taxon>Spongiibacteraceae</taxon>
        <taxon>Sinobacterium</taxon>
    </lineage>
</organism>
<dbReference type="EMBL" id="CAKLPX010000001">
    <property type="protein sequence ID" value="CAH0990892.1"/>
    <property type="molecule type" value="Genomic_DNA"/>
</dbReference>
<keyword evidence="1" id="KW-0472">Membrane</keyword>
<gene>
    <name evidence="3" type="ORF">SIN8267_00992</name>
</gene>
<comment type="caution">
    <text evidence="3">The sequence shown here is derived from an EMBL/GenBank/DDBJ whole genome shotgun (WGS) entry which is preliminary data.</text>
</comment>
<evidence type="ECO:0008006" key="5">
    <source>
        <dbReference type="Google" id="ProtNLM"/>
    </source>
</evidence>
<feature type="transmembrane region" description="Helical" evidence="1">
    <location>
        <begin position="164"/>
        <end position="185"/>
    </location>
</feature>
<evidence type="ECO:0000256" key="2">
    <source>
        <dbReference type="SAM" id="SignalP"/>
    </source>
</evidence>
<reference evidence="3" key="1">
    <citation type="submission" date="2021-12" db="EMBL/GenBank/DDBJ databases">
        <authorList>
            <person name="Rodrigo-Torres L."/>
            <person name="Arahal R. D."/>
            <person name="Lucena T."/>
        </authorList>
    </citation>
    <scope>NUCLEOTIDE SEQUENCE</scope>
    <source>
        <strain evidence="3">CECT 8267</strain>
    </source>
</reference>
<evidence type="ECO:0000313" key="3">
    <source>
        <dbReference type="EMBL" id="CAH0990892.1"/>
    </source>
</evidence>
<proteinExistence type="predicted"/>
<sequence length="190" mass="19931">MTIKSKIAVAVVAVAASGMASAGSLDLTGGYGKTSTYSASSDGIGVDVTATRYGRSASVTMNRGGLGVKGGVNHFQSIGRETMTFNFTDAVSLKNISFDSKTWYDWTGRDKVSYVDSTGLSLTLSGNSTDGSFDIGQNNVDWFTISAAGNWTSTFVDSINYGEYAVPVPASAWLFGSALVGLVGLRRKKK</sequence>
<keyword evidence="1" id="KW-1133">Transmembrane helix</keyword>
<dbReference type="NCBIfam" id="TIGR02595">
    <property type="entry name" value="PEP_CTERM"/>
    <property type="match status" value="1"/>
</dbReference>